<keyword evidence="3" id="KW-1185">Reference proteome</keyword>
<evidence type="ECO:0000313" key="3">
    <source>
        <dbReference type="Proteomes" id="UP000030765"/>
    </source>
</evidence>
<dbReference type="VEuPathDB" id="VectorBase:ASIC006770"/>
<sequence length="91" mass="10400">MVCAHAARVTGYFSGTRSDVPPFTSTLCHPPHWKDWFANSKPGYTLEVENDADSVLVNAPHGEERRLYVCKTKMQSILKTYQVFYPQPRPK</sequence>
<evidence type="ECO:0000313" key="2">
    <source>
        <dbReference type="EnsemblMetazoa" id="ASIC006770-PA"/>
    </source>
</evidence>
<reference evidence="1 3" key="1">
    <citation type="journal article" date="2014" name="BMC Genomics">
        <title>Genome sequence of Anopheles sinensis provides insight into genetics basis of mosquito competence for malaria parasites.</title>
        <authorList>
            <person name="Zhou D."/>
            <person name="Zhang D."/>
            <person name="Ding G."/>
            <person name="Shi L."/>
            <person name="Hou Q."/>
            <person name="Ye Y."/>
            <person name="Xu Y."/>
            <person name="Zhou H."/>
            <person name="Xiong C."/>
            <person name="Li S."/>
            <person name="Yu J."/>
            <person name="Hong S."/>
            <person name="Yu X."/>
            <person name="Zou P."/>
            <person name="Chen C."/>
            <person name="Chang X."/>
            <person name="Wang W."/>
            <person name="Lv Y."/>
            <person name="Sun Y."/>
            <person name="Ma L."/>
            <person name="Shen B."/>
            <person name="Zhu C."/>
        </authorList>
    </citation>
    <scope>NUCLEOTIDE SEQUENCE [LARGE SCALE GENOMIC DNA]</scope>
</reference>
<accession>A0A084VN05</accession>
<reference evidence="2" key="2">
    <citation type="submission" date="2020-05" db="UniProtKB">
        <authorList>
            <consortium name="EnsemblMetazoa"/>
        </authorList>
    </citation>
    <scope>IDENTIFICATION</scope>
</reference>
<organism evidence="1">
    <name type="scientific">Anopheles sinensis</name>
    <name type="common">Mosquito</name>
    <dbReference type="NCBI Taxonomy" id="74873"/>
    <lineage>
        <taxon>Eukaryota</taxon>
        <taxon>Metazoa</taxon>
        <taxon>Ecdysozoa</taxon>
        <taxon>Arthropoda</taxon>
        <taxon>Hexapoda</taxon>
        <taxon>Insecta</taxon>
        <taxon>Pterygota</taxon>
        <taxon>Neoptera</taxon>
        <taxon>Endopterygota</taxon>
        <taxon>Diptera</taxon>
        <taxon>Nematocera</taxon>
        <taxon>Culicoidea</taxon>
        <taxon>Culicidae</taxon>
        <taxon>Anophelinae</taxon>
        <taxon>Anopheles</taxon>
    </lineage>
</organism>
<protein>
    <submittedName>
        <fullName evidence="1 2">Uncharacterized protein</fullName>
    </submittedName>
</protein>
<dbReference type="Proteomes" id="UP000030765">
    <property type="component" value="Unassembled WGS sequence"/>
</dbReference>
<dbReference type="EnsemblMetazoa" id="ASIC006770-RA">
    <property type="protein sequence ID" value="ASIC006770-PA"/>
    <property type="gene ID" value="ASIC006770"/>
</dbReference>
<evidence type="ECO:0000313" key="1">
    <source>
        <dbReference type="EMBL" id="KFB39349.1"/>
    </source>
</evidence>
<proteinExistence type="predicted"/>
<gene>
    <name evidence="1" type="ORF">ZHAS_00006770</name>
</gene>
<name>A0A084VN05_ANOSI</name>
<dbReference type="EMBL" id="ATLV01014663">
    <property type="status" value="NOT_ANNOTATED_CDS"/>
    <property type="molecule type" value="Genomic_DNA"/>
</dbReference>
<dbReference type="AlphaFoldDB" id="A0A084VN05"/>
<dbReference type="EMBL" id="KE524978">
    <property type="protein sequence ID" value="KFB39349.1"/>
    <property type="molecule type" value="Genomic_DNA"/>
</dbReference>